<gene>
    <name evidence="1" type="ORF">NIOZUU157_00299</name>
</gene>
<name>A0A7S9XG95_9VIRU</name>
<protein>
    <submittedName>
        <fullName evidence="1">Uncharacterized protein</fullName>
    </submittedName>
</protein>
<organism evidence="1">
    <name type="scientific">Virus NIOZ-UU157</name>
    <dbReference type="NCBI Taxonomy" id="2763269"/>
    <lineage>
        <taxon>Viruses</taxon>
    </lineage>
</organism>
<dbReference type="EMBL" id="MW030560">
    <property type="protein sequence ID" value="QPI16408.1"/>
    <property type="molecule type" value="Genomic_DNA"/>
</dbReference>
<reference evidence="1" key="1">
    <citation type="submission" date="2020-08" db="EMBL/GenBank/DDBJ databases">
        <title>Bridging the membrane lipid divide: bacteria of the FCB group superphylum have the potential to synthesize archaeal ether lipids.</title>
        <authorList>
            <person name="Villanueva L."/>
            <person name="von Meijenfeldt F.A.B."/>
            <person name="Westbye A.B."/>
            <person name="Yadav S."/>
            <person name="Hopmans E.C."/>
            <person name="Dutilh B.E."/>
            <person name="Sinninghe Damste J.S."/>
        </authorList>
    </citation>
    <scope>NUCLEOTIDE SEQUENCE</scope>
    <source>
        <strain evidence="1">NIOZ-UU157</strain>
    </source>
</reference>
<sequence>MFVAVELHFRHYDTEELKEGMLFMNHLYLGSDREHIEIFKLRKEAMHELITPEIIFMENGFPVYPYLLDSDGKVVATPEEIGLFDPGEVSVNLIDFDVKEMNFIMREFDGLLEVFVDEDEYEQGVIEPVLDEGKVILKFLDDNEEEPDPYWEDTI</sequence>
<proteinExistence type="predicted"/>
<accession>A0A7S9XG95</accession>
<evidence type="ECO:0000313" key="1">
    <source>
        <dbReference type="EMBL" id="QPI16408.1"/>
    </source>
</evidence>